<name>A0ABN9PST0_9DINO</name>
<feature type="compositionally biased region" description="Basic and acidic residues" evidence="1">
    <location>
        <begin position="295"/>
        <end position="313"/>
    </location>
</feature>
<reference evidence="3" key="1">
    <citation type="submission" date="2023-10" db="EMBL/GenBank/DDBJ databases">
        <authorList>
            <person name="Chen Y."/>
            <person name="Shah S."/>
            <person name="Dougan E. K."/>
            <person name="Thang M."/>
            <person name="Chan C."/>
        </authorList>
    </citation>
    <scope>NUCLEOTIDE SEQUENCE [LARGE SCALE GENOMIC DNA]</scope>
</reference>
<evidence type="ECO:0000256" key="2">
    <source>
        <dbReference type="SAM" id="SignalP"/>
    </source>
</evidence>
<evidence type="ECO:0000256" key="1">
    <source>
        <dbReference type="SAM" id="MobiDB-lite"/>
    </source>
</evidence>
<dbReference type="Proteomes" id="UP001189429">
    <property type="component" value="Unassembled WGS sequence"/>
</dbReference>
<comment type="caution">
    <text evidence="3">The sequence shown here is derived from an EMBL/GenBank/DDBJ whole genome shotgun (WGS) entry which is preliminary data.</text>
</comment>
<accession>A0ABN9PST0</accession>
<keyword evidence="2" id="KW-0732">Signal</keyword>
<protein>
    <submittedName>
        <fullName evidence="3">Uncharacterized protein</fullName>
    </submittedName>
</protein>
<feature type="chain" id="PRO_5046179709" evidence="2">
    <location>
        <begin position="27"/>
        <end position="392"/>
    </location>
</feature>
<feature type="signal peptide" evidence="2">
    <location>
        <begin position="1"/>
        <end position="26"/>
    </location>
</feature>
<proteinExistence type="predicted"/>
<evidence type="ECO:0000313" key="3">
    <source>
        <dbReference type="EMBL" id="CAK0796220.1"/>
    </source>
</evidence>
<dbReference type="EMBL" id="CAUYUJ010001495">
    <property type="protein sequence ID" value="CAK0796220.1"/>
    <property type="molecule type" value="Genomic_DNA"/>
</dbReference>
<sequence>MAATSQFALRAAASWSLLASLRGTRAFAQVSWAECAHLKNLPQSSGPAPRGHIAALAEKIRGAGFLPKDEAELLETVAELAASTALPEQSRNGADQDYEAGVFLAPTAMRGQLAKTANAEDVFRLCGLLGLRKFSEGTMRVLGLAVLCATEGVDEILKMAPAVRANSIKPLKAAYRRFAKGLPEPPVRTDMLPISPEAPKAQCPDLFKAACPDGVGDIKFPAPPCIFRGLKLLAKMRVHSGGSRAVPETSDMSRSEQIVRAAGNEIRSALQNSRGEGGVGPNIFQPKLKPHVAKGKAERRREDTSAAKAKEKATGSGKAKGKAKAKAGSKAVSVSYCDEKSREHFLGRCSETPSAQFSYKGKSKKSAEKAAKAWCRDQCRKFKAPIQPKFLE</sequence>
<evidence type="ECO:0000313" key="4">
    <source>
        <dbReference type="Proteomes" id="UP001189429"/>
    </source>
</evidence>
<organism evidence="3 4">
    <name type="scientific">Prorocentrum cordatum</name>
    <dbReference type="NCBI Taxonomy" id="2364126"/>
    <lineage>
        <taxon>Eukaryota</taxon>
        <taxon>Sar</taxon>
        <taxon>Alveolata</taxon>
        <taxon>Dinophyceae</taxon>
        <taxon>Prorocentrales</taxon>
        <taxon>Prorocentraceae</taxon>
        <taxon>Prorocentrum</taxon>
    </lineage>
</organism>
<feature type="region of interest" description="Disordered" evidence="1">
    <location>
        <begin position="271"/>
        <end position="325"/>
    </location>
</feature>
<keyword evidence="4" id="KW-1185">Reference proteome</keyword>
<gene>
    <name evidence="3" type="ORF">PCOR1329_LOCUS5649</name>
</gene>